<evidence type="ECO:0008006" key="4">
    <source>
        <dbReference type="Google" id="ProtNLM"/>
    </source>
</evidence>
<reference evidence="2 3" key="1">
    <citation type="submission" date="2019-01" db="EMBL/GenBank/DDBJ databases">
        <title>Chengkuizengella sp. nov., isolated from deep-sea sediment of East Pacific Ocean.</title>
        <authorList>
            <person name="Yang J."/>
            <person name="Lai Q."/>
            <person name="Shao Z."/>
        </authorList>
    </citation>
    <scope>NUCLEOTIDE SEQUENCE [LARGE SCALE GENOMIC DNA]</scope>
    <source>
        <strain evidence="2 3">YPA3-1-1</strain>
    </source>
</reference>
<gene>
    <name evidence="2" type="ORF">ERL59_06630</name>
</gene>
<comment type="caution">
    <text evidence="2">The sequence shown here is derived from an EMBL/GenBank/DDBJ whole genome shotgun (WGS) entry which is preliminary data.</text>
</comment>
<organism evidence="2 3">
    <name type="scientific">Chengkuizengella marina</name>
    <dbReference type="NCBI Taxonomy" id="2507566"/>
    <lineage>
        <taxon>Bacteria</taxon>
        <taxon>Bacillati</taxon>
        <taxon>Bacillota</taxon>
        <taxon>Bacilli</taxon>
        <taxon>Bacillales</taxon>
        <taxon>Paenibacillaceae</taxon>
        <taxon>Chengkuizengella</taxon>
    </lineage>
</organism>
<evidence type="ECO:0000256" key="1">
    <source>
        <dbReference type="SAM" id="MobiDB-lite"/>
    </source>
</evidence>
<accession>A0A6N9Q045</accession>
<keyword evidence="3" id="KW-1185">Reference proteome</keyword>
<name>A0A6N9Q045_9BACL</name>
<dbReference type="AlphaFoldDB" id="A0A6N9Q045"/>
<feature type="region of interest" description="Disordered" evidence="1">
    <location>
        <begin position="161"/>
        <end position="187"/>
    </location>
</feature>
<evidence type="ECO:0000313" key="2">
    <source>
        <dbReference type="EMBL" id="NBI28627.1"/>
    </source>
</evidence>
<sequence length="367" mass="42975">MEIEGQIKQFIQWEKATRDTIDVKKIYIDIVEDLVAGVLLSQIVYWHLPSNNKSEDTEKSKLRIKKEDSLWLAKGREDWWSECRIKPRQYDTAIEKMVKLGIIEKKRFKFNGSPTTHIRIIWDKFLKVFVEKLQDFDENEEQNGLIYEIVSSISHNGENVDTTGFNKSVNSNSQDSENNDNNGFHEIVNSNLQPESLDNTGFHESVNSNSHNREMNLSKSVKSLTKNTTKTTSENTNHLIELNDMNELIDKEHDKFKFFKTGKDEKQIVKALYQYTKKIQIGENEYLGKSYLGELYNLLIQYFPEQISENIIDIACREFSEDVLKINFNSEQVVSFEEIKNVVGKFRRCYEKAINLSRAEQELWDLE</sequence>
<proteinExistence type="predicted"/>
<feature type="compositionally biased region" description="Low complexity" evidence="1">
    <location>
        <begin position="168"/>
        <end position="182"/>
    </location>
</feature>
<protein>
    <recommendedName>
        <fullName evidence="4">DnaA N-terminal domain-containing protein</fullName>
    </recommendedName>
</protein>
<dbReference type="OrthoDB" id="1258529at2"/>
<dbReference type="RefSeq" id="WP_160645421.1">
    <property type="nucleotide sequence ID" value="NZ_SIJB01000016.1"/>
</dbReference>
<dbReference type="Proteomes" id="UP000448943">
    <property type="component" value="Unassembled WGS sequence"/>
</dbReference>
<evidence type="ECO:0000313" key="3">
    <source>
        <dbReference type="Proteomes" id="UP000448943"/>
    </source>
</evidence>
<dbReference type="EMBL" id="SIJB01000016">
    <property type="protein sequence ID" value="NBI28627.1"/>
    <property type="molecule type" value="Genomic_DNA"/>
</dbReference>